<gene>
    <name evidence="2" type="ORF">C2E20_0522</name>
</gene>
<dbReference type="Proteomes" id="UP000239649">
    <property type="component" value="Unassembled WGS sequence"/>
</dbReference>
<keyword evidence="3" id="KW-1185">Reference proteome</keyword>
<sequence length="262" mass="26462">MRLEDELASEELWPGGLASPTVYFACRERQLAYRSKLATQRGAAAWRSPLAAAPAPAALLLRRGAPLLSVCVPHEATDVKAGDAAVFVGSAELRCTQAPALHDEAPLPLPQAEGPPETQPQAPSVPVGSSLQLPQLEGPPAALSGSPAAPPAPAEQPAASQPTSLPLPPCQRPKRSRLLPPPQPGAASVLALAGDSSCAACPPGCRCAPAVFCMPTAPPAPAPAAADACGDSSLAAWLEGFLGPEIDASASPLRGAATVHAH</sequence>
<organism evidence="2 3">
    <name type="scientific">Micractinium conductrix</name>
    <dbReference type="NCBI Taxonomy" id="554055"/>
    <lineage>
        <taxon>Eukaryota</taxon>
        <taxon>Viridiplantae</taxon>
        <taxon>Chlorophyta</taxon>
        <taxon>core chlorophytes</taxon>
        <taxon>Trebouxiophyceae</taxon>
        <taxon>Chlorellales</taxon>
        <taxon>Chlorellaceae</taxon>
        <taxon>Chlorella clade</taxon>
        <taxon>Micractinium</taxon>
    </lineage>
</organism>
<feature type="compositionally biased region" description="Polar residues" evidence="1">
    <location>
        <begin position="119"/>
        <end position="133"/>
    </location>
</feature>
<feature type="compositionally biased region" description="Low complexity" evidence="1">
    <location>
        <begin position="138"/>
        <end position="147"/>
    </location>
</feature>
<dbReference type="AlphaFoldDB" id="A0A2P6VSL1"/>
<accession>A0A2P6VSL1</accession>
<dbReference type="EMBL" id="LHPF02000001">
    <property type="protein sequence ID" value="PSC77040.1"/>
    <property type="molecule type" value="Genomic_DNA"/>
</dbReference>
<protein>
    <submittedName>
        <fullName evidence="2">Uncharacterized protein</fullName>
    </submittedName>
</protein>
<feature type="region of interest" description="Disordered" evidence="1">
    <location>
        <begin position="105"/>
        <end position="183"/>
    </location>
</feature>
<evidence type="ECO:0000313" key="2">
    <source>
        <dbReference type="EMBL" id="PSC77040.1"/>
    </source>
</evidence>
<proteinExistence type="predicted"/>
<reference evidence="2 3" key="1">
    <citation type="journal article" date="2018" name="Plant J.">
        <title>Genome sequences of Chlorella sorokiniana UTEX 1602 and Micractinium conductrix SAG 241.80: implications to maltose excretion by a green alga.</title>
        <authorList>
            <person name="Arriola M.B."/>
            <person name="Velmurugan N."/>
            <person name="Zhang Y."/>
            <person name="Plunkett M.H."/>
            <person name="Hondzo H."/>
            <person name="Barney B.M."/>
        </authorList>
    </citation>
    <scope>NUCLEOTIDE SEQUENCE [LARGE SCALE GENOMIC DNA]</scope>
    <source>
        <strain evidence="2 3">SAG 241.80</strain>
    </source>
</reference>
<comment type="caution">
    <text evidence="2">The sequence shown here is derived from an EMBL/GenBank/DDBJ whole genome shotgun (WGS) entry which is preliminary data.</text>
</comment>
<name>A0A2P6VSL1_9CHLO</name>
<evidence type="ECO:0000313" key="3">
    <source>
        <dbReference type="Proteomes" id="UP000239649"/>
    </source>
</evidence>
<evidence type="ECO:0000256" key="1">
    <source>
        <dbReference type="SAM" id="MobiDB-lite"/>
    </source>
</evidence>